<sequence length="179" mass="20841">MKRFLWALCLVFISPNVVSQEKISIDVSLDPKLALMRDDYGNTPFTLNSLVNFSVQLQQLEYGYYFFGQSVEYANLSGGKYFRYSILQVGYTFNKFPFLDRIEASMALNYGIVKRWTFDFSNFGAIFNLSYALTDRLRISSLMQVVRRTDIENPNDSEEIYRTSFFLGLRFDVFGTNVM</sequence>
<dbReference type="RefSeq" id="WP_379666169.1">
    <property type="nucleotide sequence ID" value="NZ_JBHULH010000004.1"/>
</dbReference>
<evidence type="ECO:0000313" key="2">
    <source>
        <dbReference type="Proteomes" id="UP001597508"/>
    </source>
</evidence>
<dbReference type="Proteomes" id="UP001597508">
    <property type="component" value="Unassembled WGS sequence"/>
</dbReference>
<evidence type="ECO:0000313" key="1">
    <source>
        <dbReference type="EMBL" id="MFD2567459.1"/>
    </source>
</evidence>
<gene>
    <name evidence="1" type="ORF">ACFSRZ_08745</name>
</gene>
<dbReference type="EMBL" id="JBHULH010000004">
    <property type="protein sequence ID" value="MFD2567459.1"/>
    <property type="molecule type" value="Genomic_DNA"/>
</dbReference>
<proteinExistence type="predicted"/>
<comment type="caution">
    <text evidence="1">The sequence shown here is derived from an EMBL/GenBank/DDBJ whole genome shotgun (WGS) entry which is preliminary data.</text>
</comment>
<keyword evidence="2" id="KW-1185">Reference proteome</keyword>
<accession>A0ABW5LS98</accession>
<name>A0ABW5LS98_9FLAO</name>
<evidence type="ECO:0008006" key="3">
    <source>
        <dbReference type="Google" id="ProtNLM"/>
    </source>
</evidence>
<reference evidence="2" key="1">
    <citation type="journal article" date="2019" name="Int. J. Syst. Evol. Microbiol.">
        <title>The Global Catalogue of Microorganisms (GCM) 10K type strain sequencing project: providing services to taxonomists for standard genome sequencing and annotation.</title>
        <authorList>
            <consortium name="The Broad Institute Genomics Platform"/>
            <consortium name="The Broad Institute Genome Sequencing Center for Infectious Disease"/>
            <person name="Wu L."/>
            <person name="Ma J."/>
        </authorList>
    </citation>
    <scope>NUCLEOTIDE SEQUENCE [LARGE SCALE GENOMIC DNA]</scope>
    <source>
        <strain evidence="2">KCTC 52127</strain>
    </source>
</reference>
<protein>
    <recommendedName>
        <fullName evidence="3">DUF481 domain-containing protein</fullName>
    </recommendedName>
</protein>
<organism evidence="1 2">
    <name type="scientific">Pseudotenacibaculum haliotis</name>
    <dbReference type="NCBI Taxonomy" id="1862138"/>
    <lineage>
        <taxon>Bacteria</taxon>
        <taxon>Pseudomonadati</taxon>
        <taxon>Bacteroidota</taxon>
        <taxon>Flavobacteriia</taxon>
        <taxon>Flavobacteriales</taxon>
        <taxon>Flavobacteriaceae</taxon>
        <taxon>Pseudotenacibaculum</taxon>
    </lineage>
</organism>